<dbReference type="SUPFAM" id="SSF56003">
    <property type="entry name" value="Molybdenum cofactor-binding domain"/>
    <property type="match status" value="1"/>
</dbReference>
<dbReference type="InterPro" id="IPR037165">
    <property type="entry name" value="AldOxase/xan_DH_Mopterin-bd_sf"/>
</dbReference>
<dbReference type="PANTHER" id="PTHR45444:SF3">
    <property type="entry name" value="XANTHINE DEHYDROGENASE"/>
    <property type="match status" value="1"/>
</dbReference>
<dbReference type="PANTHER" id="PTHR45444">
    <property type="entry name" value="XANTHINE DEHYDROGENASE"/>
    <property type="match status" value="1"/>
</dbReference>
<dbReference type="Gene3D" id="3.30.365.10">
    <property type="entry name" value="Aldehyde oxidase/xanthine dehydrogenase, molybdopterin binding domain"/>
    <property type="match status" value="1"/>
</dbReference>
<dbReference type="Pfam" id="PF20256">
    <property type="entry name" value="MoCoBD_2"/>
    <property type="match status" value="1"/>
</dbReference>
<proteinExistence type="predicted"/>
<dbReference type="Proteomes" id="UP001279410">
    <property type="component" value="Unassembled WGS sequence"/>
</dbReference>
<evidence type="ECO:0000313" key="3">
    <source>
        <dbReference type="Proteomes" id="UP001279410"/>
    </source>
</evidence>
<protein>
    <submittedName>
        <fullName evidence="2">Xanthine dehydrogenase/oxidase</fullName>
    </submittedName>
</protein>
<keyword evidence="3" id="KW-1185">Reference proteome</keyword>
<gene>
    <name evidence="2" type="ORF">AKAME5_001931400</name>
</gene>
<organism evidence="2 3">
    <name type="scientific">Lates japonicus</name>
    <name type="common">Japanese lates</name>
    <dbReference type="NCBI Taxonomy" id="270547"/>
    <lineage>
        <taxon>Eukaryota</taxon>
        <taxon>Metazoa</taxon>
        <taxon>Chordata</taxon>
        <taxon>Craniata</taxon>
        <taxon>Vertebrata</taxon>
        <taxon>Euteleostomi</taxon>
        <taxon>Actinopterygii</taxon>
        <taxon>Neopterygii</taxon>
        <taxon>Teleostei</taxon>
        <taxon>Neoteleostei</taxon>
        <taxon>Acanthomorphata</taxon>
        <taxon>Carangaria</taxon>
        <taxon>Carangaria incertae sedis</taxon>
        <taxon>Centropomidae</taxon>
        <taxon>Lates</taxon>
    </lineage>
</organism>
<comment type="caution">
    <text evidence="2">The sequence shown here is derived from an EMBL/GenBank/DDBJ whole genome shotgun (WGS) entry which is preliminary data.</text>
</comment>
<evidence type="ECO:0000313" key="2">
    <source>
        <dbReference type="EMBL" id="GLD67991.1"/>
    </source>
</evidence>
<dbReference type="InterPro" id="IPR046867">
    <property type="entry name" value="AldOxase/xan_DH_MoCoBD2"/>
</dbReference>
<dbReference type="GO" id="GO:0016491">
    <property type="term" value="F:oxidoreductase activity"/>
    <property type="evidence" value="ECO:0007669"/>
    <property type="project" value="InterPro"/>
</dbReference>
<feature type="domain" description="Aldehyde oxidase/xanthine dehydrogenase second molybdopterin binding" evidence="1">
    <location>
        <begin position="1"/>
        <end position="42"/>
    </location>
</feature>
<sequence>VEGAFMQGLGLFTLEELHYSPRGVLLTRGPGSYKIPAFGDIPTTLTVSLLRDAPNDKAIFASKAVGEPPLFLASSVFFAIKDAISAARAESGIKGPFRLDSPASAERIRNACTDRFTKLCPPAEPGSFTPWSVQV</sequence>
<dbReference type="AlphaFoldDB" id="A0AAD3N879"/>
<dbReference type="GO" id="GO:0005506">
    <property type="term" value="F:iron ion binding"/>
    <property type="evidence" value="ECO:0007669"/>
    <property type="project" value="InterPro"/>
</dbReference>
<reference evidence="2" key="1">
    <citation type="submission" date="2022-08" db="EMBL/GenBank/DDBJ databases">
        <title>Genome sequencing of akame (Lates japonicus).</title>
        <authorList>
            <person name="Hashiguchi Y."/>
            <person name="Takahashi H."/>
        </authorList>
    </citation>
    <scope>NUCLEOTIDE SEQUENCE</scope>
    <source>
        <strain evidence="2">Kochi</strain>
    </source>
</reference>
<feature type="non-terminal residue" evidence="2">
    <location>
        <position position="1"/>
    </location>
</feature>
<name>A0AAD3N879_LATJO</name>
<dbReference type="InterPro" id="IPR016208">
    <property type="entry name" value="Ald_Oxase/xanthine_DH-like"/>
</dbReference>
<evidence type="ECO:0000259" key="1">
    <source>
        <dbReference type="Pfam" id="PF20256"/>
    </source>
</evidence>
<accession>A0AAD3N879</accession>
<dbReference type="EMBL" id="BRZM01000122">
    <property type="protein sequence ID" value="GLD67991.1"/>
    <property type="molecule type" value="Genomic_DNA"/>
</dbReference>